<evidence type="ECO:0000313" key="2">
    <source>
        <dbReference type="Proteomes" id="UP000011115"/>
    </source>
</evidence>
<evidence type="ECO:0000313" key="1">
    <source>
        <dbReference type="EnsemblPlants" id="PGSC0003DMT400093183"/>
    </source>
</evidence>
<accession>M1DRE5</accession>
<dbReference type="AlphaFoldDB" id="M1DRE5"/>
<reference evidence="1" key="2">
    <citation type="submission" date="2015-06" db="UniProtKB">
        <authorList>
            <consortium name="EnsemblPlants"/>
        </authorList>
    </citation>
    <scope>IDENTIFICATION</scope>
    <source>
        <strain evidence="1">DM1-3 516 R44</strain>
    </source>
</reference>
<sequence length="115" mass="13395">MQQDSNPKSPIKDMKEYLPFHHNPCCPNSYRKVPRCWLKHSLTKTTPYAEGLEPEISDQGYEGVLTTPPQPVLYLPLHHNPCCPDLCREVPHWWLKRSLTKTTPYAKRLEPEISD</sequence>
<dbReference type="EnsemblPlants" id="PGSC0003DMT400093183">
    <property type="protein sequence ID" value="PGSC0003DMT400093183"/>
    <property type="gene ID" value="PGSC0003DMG400042754"/>
</dbReference>
<organism evidence="1 2">
    <name type="scientific">Solanum tuberosum</name>
    <name type="common">Potato</name>
    <dbReference type="NCBI Taxonomy" id="4113"/>
    <lineage>
        <taxon>Eukaryota</taxon>
        <taxon>Viridiplantae</taxon>
        <taxon>Streptophyta</taxon>
        <taxon>Embryophyta</taxon>
        <taxon>Tracheophyta</taxon>
        <taxon>Spermatophyta</taxon>
        <taxon>Magnoliopsida</taxon>
        <taxon>eudicotyledons</taxon>
        <taxon>Gunneridae</taxon>
        <taxon>Pentapetalae</taxon>
        <taxon>asterids</taxon>
        <taxon>lamiids</taxon>
        <taxon>Solanales</taxon>
        <taxon>Solanaceae</taxon>
        <taxon>Solanoideae</taxon>
        <taxon>Solaneae</taxon>
        <taxon>Solanum</taxon>
    </lineage>
</organism>
<dbReference type="Proteomes" id="UP000011115">
    <property type="component" value="Unassembled WGS sequence"/>
</dbReference>
<dbReference type="PaxDb" id="4113-PGSC0003DMT400093183"/>
<proteinExistence type="predicted"/>
<dbReference type="Gramene" id="PGSC0003DMT400093183">
    <property type="protein sequence ID" value="PGSC0003DMT400093183"/>
    <property type="gene ID" value="PGSC0003DMG400042754"/>
</dbReference>
<keyword evidence="2" id="KW-1185">Reference proteome</keyword>
<dbReference type="HOGENOM" id="CLU_2113246_0_0_1"/>
<protein>
    <submittedName>
        <fullName evidence="1">Uncharacterized protein</fullName>
    </submittedName>
</protein>
<reference evidence="2" key="1">
    <citation type="journal article" date="2011" name="Nature">
        <title>Genome sequence and analysis of the tuber crop potato.</title>
        <authorList>
            <consortium name="The Potato Genome Sequencing Consortium"/>
        </authorList>
    </citation>
    <scope>NUCLEOTIDE SEQUENCE [LARGE SCALE GENOMIC DNA]</scope>
    <source>
        <strain evidence="2">cv. DM1-3 516 R44</strain>
    </source>
</reference>
<name>M1DRE5_SOLTU</name>
<dbReference type="InParanoid" id="M1DRE5"/>